<name>A0A9W6XH47_9STRA</name>
<evidence type="ECO:0000313" key="3">
    <source>
        <dbReference type="Proteomes" id="UP001165083"/>
    </source>
</evidence>
<evidence type="ECO:0000313" key="2">
    <source>
        <dbReference type="EMBL" id="GMF38584.1"/>
    </source>
</evidence>
<protein>
    <submittedName>
        <fullName evidence="2">Unnamed protein product</fullName>
    </submittedName>
</protein>
<reference evidence="2" key="1">
    <citation type="submission" date="2023-04" db="EMBL/GenBank/DDBJ databases">
        <title>Phytophthora lilii NBRC 32176.</title>
        <authorList>
            <person name="Ichikawa N."/>
            <person name="Sato H."/>
            <person name="Tonouchi N."/>
        </authorList>
    </citation>
    <scope>NUCLEOTIDE SEQUENCE</scope>
    <source>
        <strain evidence="2">NBRC 32176</strain>
    </source>
</reference>
<comment type="caution">
    <text evidence="2">The sequence shown here is derived from an EMBL/GenBank/DDBJ whole genome shotgun (WGS) entry which is preliminary data.</text>
</comment>
<dbReference type="Proteomes" id="UP001165083">
    <property type="component" value="Unassembled WGS sequence"/>
</dbReference>
<keyword evidence="3" id="KW-1185">Reference proteome</keyword>
<feature type="compositionally biased region" description="Polar residues" evidence="1">
    <location>
        <begin position="165"/>
        <end position="176"/>
    </location>
</feature>
<accession>A0A9W6XH47</accession>
<dbReference type="EMBL" id="BSXW01001694">
    <property type="protein sequence ID" value="GMF38584.1"/>
    <property type="molecule type" value="Genomic_DNA"/>
</dbReference>
<dbReference type="AlphaFoldDB" id="A0A9W6XH47"/>
<gene>
    <name evidence="2" type="ORF">Plil01_001609700</name>
</gene>
<proteinExistence type="predicted"/>
<evidence type="ECO:0000256" key="1">
    <source>
        <dbReference type="SAM" id="MobiDB-lite"/>
    </source>
</evidence>
<organism evidence="2 3">
    <name type="scientific">Phytophthora lilii</name>
    <dbReference type="NCBI Taxonomy" id="2077276"/>
    <lineage>
        <taxon>Eukaryota</taxon>
        <taxon>Sar</taxon>
        <taxon>Stramenopiles</taxon>
        <taxon>Oomycota</taxon>
        <taxon>Peronosporomycetes</taxon>
        <taxon>Peronosporales</taxon>
        <taxon>Peronosporaceae</taxon>
        <taxon>Phytophthora</taxon>
    </lineage>
</organism>
<sequence length="221" mass="24605">MKPLERLGSGGSKVSPEMEYIHVTKSFDRRPSSAVATKTSESLALSSRRALSEYDADFQHPEEMLSACVQPQESSSYSHQPIKTDIASSWPVSPSELYANVCWSNDNEVMNNILQQSLQKHRYREDVEWESMEPHTSLPIHNVAPSVGTGAPGAAYSSSPNVSGNFVGLDSSTNDQHTPRSDEFTGPQLRRQARASEQLHREQTDLAFHSRIMRMLSQSLV</sequence>
<feature type="region of interest" description="Disordered" evidence="1">
    <location>
        <begin position="165"/>
        <end position="201"/>
    </location>
</feature>